<dbReference type="InterPro" id="IPR050045">
    <property type="entry name" value="Opp2B"/>
</dbReference>
<comment type="similarity">
    <text evidence="10">Belongs to the binding-protein-dependent transport system permease family. OppBC subfamily.</text>
</comment>
<keyword evidence="8" id="KW-0921">Nickel transport</keyword>
<feature type="transmembrane region" description="Helical" evidence="13">
    <location>
        <begin position="169"/>
        <end position="192"/>
    </location>
</feature>
<keyword evidence="4" id="KW-0533">Nickel</keyword>
<evidence type="ECO:0000256" key="3">
    <source>
        <dbReference type="ARBA" id="ARBA00022475"/>
    </source>
</evidence>
<comment type="caution">
    <text evidence="15">The sequence shown here is derived from an EMBL/GenBank/DDBJ whole genome shotgun (WGS) entry which is preliminary data.</text>
</comment>
<dbReference type="Proteomes" id="UP000004736">
    <property type="component" value="Unassembled WGS sequence"/>
</dbReference>
<keyword evidence="9 13" id="KW-0472">Membrane</keyword>
<dbReference type="GeneID" id="78277540"/>
<dbReference type="AlphaFoldDB" id="C9LMT5"/>
<feature type="domain" description="ABC transmembrane type-1" evidence="14">
    <location>
        <begin position="103"/>
        <end position="301"/>
    </location>
</feature>
<evidence type="ECO:0000256" key="12">
    <source>
        <dbReference type="ARBA" id="ARBA00044774"/>
    </source>
</evidence>
<dbReference type="InterPro" id="IPR035906">
    <property type="entry name" value="MetI-like_sf"/>
</dbReference>
<reference evidence="15" key="1">
    <citation type="submission" date="2009-09" db="EMBL/GenBank/DDBJ databases">
        <authorList>
            <person name="Weinstock G."/>
            <person name="Sodergren E."/>
            <person name="Clifton S."/>
            <person name="Fulton L."/>
            <person name="Fulton B."/>
            <person name="Courtney L."/>
            <person name="Fronick C."/>
            <person name="Harrison M."/>
            <person name="Strong C."/>
            <person name="Farmer C."/>
            <person name="Delahaunty K."/>
            <person name="Markovic C."/>
            <person name="Hall O."/>
            <person name="Minx P."/>
            <person name="Tomlinson C."/>
            <person name="Mitreva M."/>
            <person name="Nelson J."/>
            <person name="Hou S."/>
            <person name="Wollam A."/>
            <person name="Pepin K.H."/>
            <person name="Johnson M."/>
            <person name="Bhonagiri V."/>
            <person name="Nash W.E."/>
            <person name="Warren W."/>
            <person name="Chinwalla A."/>
            <person name="Mardis E.R."/>
            <person name="Wilson R.K."/>
        </authorList>
    </citation>
    <scope>NUCLEOTIDE SEQUENCE [LARGE SCALE GENOMIC DNA]</scope>
    <source>
        <strain evidence="15">DSM 15470</strain>
    </source>
</reference>
<evidence type="ECO:0000256" key="10">
    <source>
        <dbReference type="ARBA" id="ARBA00024202"/>
    </source>
</evidence>
<keyword evidence="6 13" id="KW-1133">Transmembrane helix</keyword>
<proteinExistence type="inferred from homology"/>
<dbReference type="GO" id="GO:0005886">
    <property type="term" value="C:plasma membrane"/>
    <property type="evidence" value="ECO:0007669"/>
    <property type="project" value="UniProtKB-SubCell"/>
</dbReference>
<protein>
    <recommendedName>
        <fullName evidence="12">Nickel import system permease protein NikB</fullName>
    </recommendedName>
</protein>
<dbReference type="Pfam" id="PF19300">
    <property type="entry name" value="BPD_transp_1_N"/>
    <property type="match status" value="1"/>
</dbReference>
<dbReference type="PANTHER" id="PTHR43163">
    <property type="entry name" value="DIPEPTIDE TRANSPORT SYSTEM PERMEASE PROTEIN DPPB-RELATED"/>
    <property type="match status" value="1"/>
</dbReference>
<evidence type="ECO:0000256" key="5">
    <source>
        <dbReference type="ARBA" id="ARBA00022692"/>
    </source>
</evidence>
<evidence type="ECO:0000256" key="2">
    <source>
        <dbReference type="ARBA" id="ARBA00022448"/>
    </source>
</evidence>
<keyword evidence="3" id="KW-1003">Cell membrane</keyword>
<dbReference type="PROSITE" id="PS50928">
    <property type="entry name" value="ABC_TM1"/>
    <property type="match status" value="1"/>
</dbReference>
<dbReference type="Pfam" id="PF00528">
    <property type="entry name" value="BPD_transp_1"/>
    <property type="match status" value="1"/>
</dbReference>
<dbReference type="HOGENOM" id="CLU_036879_0_2_9"/>
<evidence type="ECO:0000256" key="11">
    <source>
        <dbReference type="ARBA" id="ARBA00038669"/>
    </source>
</evidence>
<feature type="transmembrane region" description="Helical" evidence="13">
    <location>
        <begin position="102"/>
        <end position="126"/>
    </location>
</feature>
<dbReference type="NCBIfam" id="NF045470">
    <property type="entry name" value="Opp2B"/>
    <property type="match status" value="1"/>
</dbReference>
<sequence>MIGVTNKQIAMRLGQMVLVLLGISFITFCLVMLAPGDPVRQMIAGNEDIVVSQVEIDALRHELGLDQPFLMQYLSWLGRVLHGNFGFSFMMKKPVLDAVLEALPATVILALASSVFMLLFAIPLGIYTAVKQNTWADYIIRGFTFAGVSVPNFWMGLMLLWIFALKLNLFPIVGGDVSVENLILPMVTLGVVMASKYTRQVRATVLEELRQDYVMGARARGFSESHILWKEVLPNALLPLITLLGLAFGSLLGGAAVVEIVFSWPGLGFMVVQAITYRDFQTVQAVVLWIAFMYMAINLVVDLSYNHLDPRLRKAGQ</sequence>
<accession>C9LMT5</accession>
<evidence type="ECO:0000256" key="7">
    <source>
        <dbReference type="ARBA" id="ARBA00023065"/>
    </source>
</evidence>
<comment type="subunit">
    <text evidence="11">The complex is composed of two ATP-binding proteins (NikD and NikE), two transmembrane proteins (NikB and NikC) and a solute-binding protein (NikA).</text>
</comment>
<keyword evidence="7" id="KW-0406">Ion transport</keyword>
<dbReference type="RefSeq" id="WP_007069804.1">
    <property type="nucleotide sequence ID" value="NZ_GG698602.1"/>
</dbReference>
<dbReference type="CDD" id="cd06261">
    <property type="entry name" value="TM_PBP2"/>
    <property type="match status" value="1"/>
</dbReference>
<evidence type="ECO:0000313" key="16">
    <source>
        <dbReference type="Proteomes" id="UP000004736"/>
    </source>
</evidence>
<comment type="subcellular location">
    <subcellularLocation>
        <location evidence="1 13">Cell membrane</location>
        <topology evidence="1 13">Multi-pass membrane protein</topology>
    </subcellularLocation>
</comment>
<evidence type="ECO:0000256" key="8">
    <source>
        <dbReference type="ARBA" id="ARBA00023112"/>
    </source>
</evidence>
<feature type="transmembrane region" description="Helical" evidence="13">
    <location>
        <begin position="138"/>
        <end position="163"/>
    </location>
</feature>
<evidence type="ECO:0000256" key="1">
    <source>
        <dbReference type="ARBA" id="ARBA00004651"/>
    </source>
</evidence>
<feature type="transmembrane region" description="Helical" evidence="13">
    <location>
        <begin position="236"/>
        <end position="262"/>
    </location>
</feature>
<evidence type="ECO:0000256" key="4">
    <source>
        <dbReference type="ARBA" id="ARBA00022596"/>
    </source>
</evidence>
<keyword evidence="2 13" id="KW-0813">Transport</keyword>
<evidence type="ECO:0000256" key="6">
    <source>
        <dbReference type="ARBA" id="ARBA00022989"/>
    </source>
</evidence>
<feature type="transmembrane region" description="Helical" evidence="13">
    <location>
        <begin position="282"/>
        <end position="305"/>
    </location>
</feature>
<dbReference type="eggNOG" id="COG0601">
    <property type="taxonomic scope" value="Bacteria"/>
</dbReference>
<dbReference type="GO" id="GO:0015099">
    <property type="term" value="F:nickel cation transmembrane transporter activity"/>
    <property type="evidence" value="ECO:0007669"/>
    <property type="project" value="InterPro"/>
</dbReference>
<evidence type="ECO:0000256" key="9">
    <source>
        <dbReference type="ARBA" id="ARBA00023136"/>
    </source>
</evidence>
<dbReference type="Gene3D" id="1.10.3720.10">
    <property type="entry name" value="MetI-like"/>
    <property type="match status" value="1"/>
</dbReference>
<dbReference type="InterPro" id="IPR000515">
    <property type="entry name" value="MetI-like"/>
</dbReference>
<evidence type="ECO:0000256" key="13">
    <source>
        <dbReference type="RuleBase" id="RU363032"/>
    </source>
</evidence>
<gene>
    <name evidence="15" type="ORF">GCWU000321_00840</name>
</gene>
<dbReference type="EMBL" id="ACIM02000001">
    <property type="protein sequence ID" value="EEW96871.1"/>
    <property type="molecule type" value="Genomic_DNA"/>
</dbReference>
<evidence type="ECO:0000313" key="15">
    <source>
        <dbReference type="EMBL" id="EEW96871.1"/>
    </source>
</evidence>
<feature type="transmembrane region" description="Helical" evidence="13">
    <location>
        <begin position="12"/>
        <end position="34"/>
    </location>
</feature>
<dbReference type="PANTHER" id="PTHR43163:SF6">
    <property type="entry name" value="DIPEPTIDE TRANSPORT SYSTEM PERMEASE PROTEIN DPPB-RELATED"/>
    <property type="match status" value="1"/>
</dbReference>
<organism evidence="15 16">
    <name type="scientific">Dialister invisus DSM 15470</name>
    <dbReference type="NCBI Taxonomy" id="592028"/>
    <lineage>
        <taxon>Bacteria</taxon>
        <taxon>Bacillati</taxon>
        <taxon>Bacillota</taxon>
        <taxon>Negativicutes</taxon>
        <taxon>Veillonellales</taxon>
        <taxon>Veillonellaceae</taxon>
        <taxon>Dialister</taxon>
    </lineage>
</organism>
<dbReference type="SUPFAM" id="SSF161098">
    <property type="entry name" value="MetI-like"/>
    <property type="match status" value="1"/>
</dbReference>
<keyword evidence="16" id="KW-1185">Reference proteome</keyword>
<dbReference type="InterPro" id="IPR045621">
    <property type="entry name" value="BPD_transp_1_N"/>
</dbReference>
<keyword evidence="5 13" id="KW-0812">Transmembrane</keyword>
<name>C9LMT5_9FIRM</name>
<evidence type="ECO:0000259" key="14">
    <source>
        <dbReference type="PROSITE" id="PS50928"/>
    </source>
</evidence>
<dbReference type="STRING" id="592028.GCWU000321_00840"/>